<evidence type="ECO:0000313" key="2">
    <source>
        <dbReference type="EMBL" id="KAL1860277.1"/>
    </source>
</evidence>
<sequence>MLVFKFFLGLLSLLVGVSSAHAGLLDTRKPPPPIVNNINKVRKEVADFGSAVEHWSGNIIETSNITAASKSIIESINEGIETAEKGKKLSIRQAIKTGRAAKELVQQIQSTVDILVREKPLFSHAGLNDIMISKIGKQKELASKLIDTIVGKLPKIGRKKGRKLGVRINAAFDVALTAYRKLP</sequence>
<keyword evidence="3" id="KW-1185">Reference proteome</keyword>
<dbReference type="EMBL" id="JAWRVE010000094">
    <property type="protein sequence ID" value="KAL1860277.1"/>
    <property type="molecule type" value="Genomic_DNA"/>
</dbReference>
<name>A0ABR3WEU9_9PEZI</name>
<dbReference type="InterPro" id="IPR021054">
    <property type="entry name" value="Cell_wall_mannoprotein_1"/>
</dbReference>
<proteinExistence type="predicted"/>
<organism evidence="2 3">
    <name type="scientific">Diaporthe australafricana</name>
    <dbReference type="NCBI Taxonomy" id="127596"/>
    <lineage>
        <taxon>Eukaryota</taxon>
        <taxon>Fungi</taxon>
        <taxon>Dikarya</taxon>
        <taxon>Ascomycota</taxon>
        <taxon>Pezizomycotina</taxon>
        <taxon>Sordariomycetes</taxon>
        <taxon>Sordariomycetidae</taxon>
        <taxon>Diaporthales</taxon>
        <taxon>Diaporthaceae</taxon>
        <taxon>Diaporthe</taxon>
    </lineage>
</organism>
<dbReference type="PANTHER" id="PTHR38123">
    <property type="entry name" value="CELL WALL SERINE-THREONINE-RICH GALACTOMANNOPROTEIN MP1 (AFU_ORTHOLOGUE AFUA_4G03240)"/>
    <property type="match status" value="1"/>
</dbReference>
<feature type="signal peptide" evidence="1">
    <location>
        <begin position="1"/>
        <end position="22"/>
    </location>
</feature>
<dbReference type="Gene3D" id="1.20.1280.140">
    <property type="match status" value="1"/>
</dbReference>
<dbReference type="Pfam" id="PF12296">
    <property type="entry name" value="HsbA"/>
    <property type="match status" value="1"/>
</dbReference>
<comment type="caution">
    <text evidence="2">The sequence shown here is derived from an EMBL/GenBank/DDBJ whole genome shotgun (WGS) entry which is preliminary data.</text>
</comment>
<protein>
    <submittedName>
        <fullName evidence="2">Uncharacterized protein</fullName>
    </submittedName>
</protein>
<dbReference type="Proteomes" id="UP001583177">
    <property type="component" value="Unassembled WGS sequence"/>
</dbReference>
<reference evidence="2 3" key="1">
    <citation type="journal article" date="2024" name="IMA Fungus">
        <title>IMA Genome - F19 : A genome assembly and annotation guide to empower mycologists, including annotated draft genome sequences of Ceratocystis pirilliformis, Diaporthe australafricana, Fusarium ophioides, Paecilomyces lecythidis, and Sporothrix stenoceras.</title>
        <authorList>
            <person name="Aylward J."/>
            <person name="Wilson A.M."/>
            <person name="Visagie C.M."/>
            <person name="Spraker J."/>
            <person name="Barnes I."/>
            <person name="Buitendag C."/>
            <person name="Ceriani C."/>
            <person name="Del Mar Angel L."/>
            <person name="du Plessis D."/>
            <person name="Fuchs T."/>
            <person name="Gasser K."/>
            <person name="Kramer D."/>
            <person name="Li W."/>
            <person name="Munsamy K."/>
            <person name="Piso A."/>
            <person name="Price J.L."/>
            <person name="Sonnekus B."/>
            <person name="Thomas C."/>
            <person name="van der Nest A."/>
            <person name="van Dijk A."/>
            <person name="van Heerden A."/>
            <person name="van Vuuren N."/>
            <person name="Yilmaz N."/>
            <person name="Duong T.A."/>
            <person name="van der Merwe N.A."/>
            <person name="Wingfield M.J."/>
            <person name="Wingfield B.D."/>
        </authorList>
    </citation>
    <scope>NUCLEOTIDE SEQUENCE [LARGE SCALE GENOMIC DNA]</scope>
    <source>
        <strain evidence="2 3">CMW 18300</strain>
    </source>
</reference>
<gene>
    <name evidence="2" type="ORF">Daus18300_009331</name>
</gene>
<accession>A0ABR3WEU9</accession>
<dbReference type="PANTHER" id="PTHR38123:SF1">
    <property type="entry name" value="HYDROPHOBIC SURFACE BINDING PROTEIN"/>
    <property type="match status" value="1"/>
</dbReference>
<feature type="chain" id="PRO_5047247646" evidence="1">
    <location>
        <begin position="23"/>
        <end position="183"/>
    </location>
</feature>
<keyword evidence="1" id="KW-0732">Signal</keyword>
<evidence type="ECO:0000256" key="1">
    <source>
        <dbReference type="SAM" id="SignalP"/>
    </source>
</evidence>
<evidence type="ECO:0000313" key="3">
    <source>
        <dbReference type="Proteomes" id="UP001583177"/>
    </source>
</evidence>